<evidence type="ECO:0000313" key="13">
    <source>
        <dbReference type="EMBL" id="PVU94579.1"/>
    </source>
</evidence>
<evidence type="ECO:0000256" key="1">
    <source>
        <dbReference type="ARBA" id="ARBA00004196"/>
    </source>
</evidence>
<dbReference type="STRING" id="61424.A0A2T9YQG7"/>
<accession>A0A2T9YQG7</accession>
<keyword evidence="9 10" id="KW-0449">Lipoprotein</keyword>
<keyword evidence="10" id="KW-0808">Transferase</keyword>
<dbReference type="SMART" id="SM00768">
    <property type="entry name" value="X8"/>
    <property type="match status" value="1"/>
</dbReference>
<dbReference type="AlphaFoldDB" id="A0A2T9YQG7"/>
<dbReference type="Gene3D" id="1.20.58.1040">
    <property type="match status" value="1"/>
</dbReference>
<dbReference type="GO" id="GO:0042124">
    <property type="term" value="F:1,3-beta-glucanosyltransferase activity"/>
    <property type="evidence" value="ECO:0007669"/>
    <property type="project" value="TreeGrafter"/>
</dbReference>
<evidence type="ECO:0000256" key="11">
    <source>
        <dbReference type="SAM" id="MobiDB-lite"/>
    </source>
</evidence>
<dbReference type="Proteomes" id="UP000245699">
    <property type="component" value="Unassembled WGS sequence"/>
</dbReference>
<evidence type="ECO:0000256" key="2">
    <source>
        <dbReference type="ARBA" id="ARBA00004589"/>
    </source>
</evidence>
<keyword evidence="7" id="KW-1015">Disulfide bond</keyword>
<evidence type="ECO:0000256" key="3">
    <source>
        <dbReference type="ARBA" id="ARBA00007528"/>
    </source>
</evidence>
<evidence type="ECO:0000256" key="5">
    <source>
        <dbReference type="ARBA" id="ARBA00022729"/>
    </source>
</evidence>
<reference evidence="13 14" key="1">
    <citation type="journal article" date="2018" name="MBio">
        <title>Comparative Genomics Reveals the Core Gene Toolbox for the Fungus-Insect Symbiosis.</title>
        <authorList>
            <person name="Wang Y."/>
            <person name="Stata M."/>
            <person name="Wang W."/>
            <person name="Stajich J.E."/>
            <person name="White M.M."/>
            <person name="Moncalvo J.M."/>
        </authorList>
    </citation>
    <scope>NUCLEOTIDE SEQUENCE [LARGE SCALE GENOMIC DNA]</scope>
    <source>
        <strain evidence="13 14">AUS-77-4</strain>
    </source>
</reference>
<comment type="caution">
    <text evidence="13">The sequence shown here is derived from an EMBL/GenBank/DDBJ whole genome shotgun (WGS) entry which is preliminary data.</text>
</comment>
<dbReference type="Gene3D" id="3.20.20.80">
    <property type="entry name" value="Glycosidases"/>
    <property type="match status" value="1"/>
</dbReference>
<dbReference type="EMBL" id="MBFT01000240">
    <property type="protein sequence ID" value="PVU94579.1"/>
    <property type="molecule type" value="Genomic_DNA"/>
</dbReference>
<feature type="signal peptide" evidence="10">
    <location>
        <begin position="1"/>
        <end position="18"/>
    </location>
</feature>
<dbReference type="GO" id="GO:0031505">
    <property type="term" value="P:fungal-type cell wall organization"/>
    <property type="evidence" value="ECO:0007669"/>
    <property type="project" value="TreeGrafter"/>
</dbReference>
<keyword evidence="4 10" id="KW-0336">GPI-anchor</keyword>
<gene>
    <name evidence="13" type="ORF">BB559_002959</name>
</gene>
<evidence type="ECO:0000256" key="10">
    <source>
        <dbReference type="RuleBase" id="RU361209"/>
    </source>
</evidence>
<dbReference type="Pfam" id="PF07983">
    <property type="entry name" value="X8"/>
    <property type="match status" value="1"/>
</dbReference>
<comment type="function">
    <text evidence="10">Splits internally a 1,3-beta-glucan molecule and transfers the newly generated reducing end (the donor) to the non-reducing end of another 1,3-beta-glucan molecule (the acceptor) forming a 1,3-beta linkage, resulting in the elongation of 1,3-beta-glucan chains in the cell wall.</text>
</comment>
<evidence type="ECO:0000256" key="4">
    <source>
        <dbReference type="ARBA" id="ARBA00022622"/>
    </source>
</evidence>
<evidence type="ECO:0000259" key="12">
    <source>
        <dbReference type="SMART" id="SM00768"/>
    </source>
</evidence>
<evidence type="ECO:0000256" key="9">
    <source>
        <dbReference type="ARBA" id="ARBA00023288"/>
    </source>
</evidence>
<dbReference type="InterPro" id="IPR004886">
    <property type="entry name" value="Glucanosyltransferase"/>
</dbReference>
<dbReference type="InterPro" id="IPR012946">
    <property type="entry name" value="X8"/>
</dbReference>
<keyword evidence="5 10" id="KW-0732">Signal</keyword>
<dbReference type="Pfam" id="PF03198">
    <property type="entry name" value="Glyco_hydro_72"/>
    <property type="match status" value="1"/>
</dbReference>
<dbReference type="OrthoDB" id="421038at2759"/>
<name>A0A2T9YQG7_9FUNG</name>
<comment type="subcellular location">
    <subcellularLocation>
        <location evidence="1">Cell envelope</location>
    </subcellularLocation>
    <subcellularLocation>
        <location evidence="10">Cell membrane</location>
        <topology evidence="10">Lipid-anchor</topology>
        <topology evidence="10">GPI-anchor</topology>
    </subcellularLocation>
    <subcellularLocation>
        <location evidence="2">Membrane</location>
        <topology evidence="2">Lipid-anchor</topology>
        <topology evidence="2">GPI-anchor</topology>
    </subcellularLocation>
</comment>
<protein>
    <recommendedName>
        <fullName evidence="10">1,3-beta-glucanosyltransferase</fullName>
        <ecNumber evidence="10">2.4.1.-</ecNumber>
    </recommendedName>
</protein>
<sequence>MKLLTLSFYALLQSTAFAALNPLVIKGSKFFDSKTGNQFYFKGVDYQPRTGASSKIKDPLADTVGCKRDAALFSELGINSVRVYETDYTLNHDTCMKAFEDVGVYVLIDIPTPFSSINREFPFWDTDLLQQYKLKVNAFSGYNNLAGFIIGNEVTNSKSNTPASAFVKASIRDIKTYIKSQKLSIPVGYVDNDDEAIRLSLISYFNCGDDPNARADFYGVNTYRWCGKDATYSSSGYDDMISPFANYSIPVIITEFGCNTVQPRTFKEIESILGPDMENISSGGLVYEFSQEDNNYGLVKVSYGSSDVEKLSDFDTLKNVLSSVSPKGVKMSSYNPSNKVSECPAISDNWRVSTALPPAPSADACSCMMNSLSCSLDSSFSSTDDAQNKALGESASVICGLISCKDVSYDTVKGDYGAFSFCNSTQRSSWILNTNFLNQKGASGACNLENIKTQVISNPKAKSMSECAKILTKISSGDSGTSRDSGKDSTKKSSSKKSFTLNIVSFFAITLITCGIVF</sequence>
<dbReference type="PANTHER" id="PTHR31468:SF2">
    <property type="entry name" value="1,3-BETA-GLUCANOSYLTRANSFERASE GAS1"/>
    <property type="match status" value="1"/>
</dbReference>
<dbReference type="SUPFAM" id="SSF51445">
    <property type="entry name" value="(Trans)glycosidases"/>
    <property type="match status" value="1"/>
</dbReference>
<feature type="chain" id="PRO_5015373111" description="1,3-beta-glucanosyltransferase" evidence="10">
    <location>
        <begin position="19"/>
        <end position="518"/>
    </location>
</feature>
<evidence type="ECO:0000256" key="8">
    <source>
        <dbReference type="ARBA" id="ARBA00023180"/>
    </source>
</evidence>
<dbReference type="EC" id="2.4.1.-" evidence="10"/>
<dbReference type="GO" id="GO:0098552">
    <property type="term" value="C:side of membrane"/>
    <property type="evidence" value="ECO:0007669"/>
    <property type="project" value="UniProtKB-KW"/>
</dbReference>
<keyword evidence="8" id="KW-0325">Glycoprotein</keyword>
<evidence type="ECO:0000256" key="7">
    <source>
        <dbReference type="ARBA" id="ARBA00023157"/>
    </source>
</evidence>
<dbReference type="GO" id="GO:0071970">
    <property type="term" value="P:fungal-type cell wall (1-&gt;3)-beta-D-glucan biosynthetic process"/>
    <property type="evidence" value="ECO:0007669"/>
    <property type="project" value="TreeGrafter"/>
</dbReference>
<dbReference type="InterPro" id="IPR017853">
    <property type="entry name" value="GH"/>
</dbReference>
<feature type="domain" description="X8" evidence="12">
    <location>
        <begin position="372"/>
        <end position="469"/>
    </location>
</feature>
<feature type="region of interest" description="Disordered" evidence="11">
    <location>
        <begin position="475"/>
        <end position="494"/>
    </location>
</feature>
<keyword evidence="6 10" id="KW-0472">Membrane</keyword>
<dbReference type="PANTHER" id="PTHR31468">
    <property type="entry name" value="1,3-BETA-GLUCANOSYLTRANSFERASE GAS1"/>
    <property type="match status" value="1"/>
</dbReference>
<organism evidence="13 14">
    <name type="scientific">Furculomyces boomerangus</name>
    <dbReference type="NCBI Taxonomy" id="61424"/>
    <lineage>
        <taxon>Eukaryota</taxon>
        <taxon>Fungi</taxon>
        <taxon>Fungi incertae sedis</taxon>
        <taxon>Zoopagomycota</taxon>
        <taxon>Kickxellomycotina</taxon>
        <taxon>Harpellomycetes</taxon>
        <taxon>Harpellales</taxon>
        <taxon>Harpellaceae</taxon>
        <taxon>Furculomyces</taxon>
    </lineage>
</organism>
<keyword evidence="14" id="KW-1185">Reference proteome</keyword>
<comment type="similarity">
    <text evidence="3 10">Belongs to the glycosyl hydrolase 72 family.</text>
</comment>
<evidence type="ECO:0000256" key="6">
    <source>
        <dbReference type="ARBA" id="ARBA00023136"/>
    </source>
</evidence>
<dbReference type="GO" id="GO:0005886">
    <property type="term" value="C:plasma membrane"/>
    <property type="evidence" value="ECO:0007669"/>
    <property type="project" value="UniProtKB-SubCell"/>
</dbReference>
<evidence type="ECO:0000313" key="14">
    <source>
        <dbReference type="Proteomes" id="UP000245699"/>
    </source>
</evidence>
<proteinExistence type="inferred from homology"/>